<accession>A0A4Y7RPF5</accession>
<dbReference type="PIRSF" id="PIRSF037846">
    <property type="entry name" value="Autolysin_YrvJ_prd"/>
    <property type="match status" value="1"/>
</dbReference>
<dbReference type="Gene3D" id="2.60.40.3500">
    <property type="match status" value="1"/>
</dbReference>
<comment type="caution">
    <text evidence="5">The sequence shown here is derived from an EMBL/GenBank/DDBJ whole genome shotgun (WGS) entry which is preliminary data.</text>
</comment>
<dbReference type="GO" id="GO:0008745">
    <property type="term" value="F:N-acetylmuramoyl-L-alanine amidase activity"/>
    <property type="evidence" value="ECO:0007669"/>
    <property type="project" value="UniProtKB-EC"/>
</dbReference>
<dbReference type="GO" id="GO:0009253">
    <property type="term" value="P:peptidoglycan catabolic process"/>
    <property type="evidence" value="ECO:0007669"/>
    <property type="project" value="InterPro"/>
</dbReference>
<dbReference type="RefSeq" id="WP_134214031.1">
    <property type="nucleotide sequence ID" value="NZ_QFFZ01000023.1"/>
</dbReference>
<feature type="domain" description="SH3b" evidence="4">
    <location>
        <begin position="33"/>
        <end position="95"/>
    </location>
</feature>
<dbReference type="InterPro" id="IPR021731">
    <property type="entry name" value="AMIN_dom"/>
</dbReference>
<dbReference type="SUPFAM" id="SSF53187">
    <property type="entry name" value="Zn-dependent exopeptidases"/>
    <property type="match status" value="1"/>
</dbReference>
<evidence type="ECO:0000256" key="3">
    <source>
        <dbReference type="SAM" id="MobiDB-lite"/>
    </source>
</evidence>
<keyword evidence="2" id="KW-0961">Cell wall biogenesis/degradation</keyword>
<dbReference type="AlphaFoldDB" id="A0A4Y7RPF5"/>
<dbReference type="Pfam" id="PF01520">
    <property type="entry name" value="Amidase_3"/>
    <property type="match status" value="1"/>
</dbReference>
<keyword evidence="1 5" id="KW-0378">Hydrolase</keyword>
<dbReference type="InterPro" id="IPR002508">
    <property type="entry name" value="MurNAc-LAA_cat"/>
</dbReference>
<feature type="domain" description="SH3b" evidence="4">
    <location>
        <begin position="107"/>
        <end position="169"/>
    </location>
</feature>
<evidence type="ECO:0000313" key="6">
    <source>
        <dbReference type="Proteomes" id="UP000297597"/>
    </source>
</evidence>
<organism evidence="5 6">
    <name type="scientific">Pelotomaculum propionicicum</name>
    <dbReference type="NCBI Taxonomy" id="258475"/>
    <lineage>
        <taxon>Bacteria</taxon>
        <taxon>Bacillati</taxon>
        <taxon>Bacillota</taxon>
        <taxon>Clostridia</taxon>
        <taxon>Eubacteriales</taxon>
        <taxon>Desulfotomaculaceae</taxon>
        <taxon>Pelotomaculum</taxon>
    </lineage>
</organism>
<dbReference type="PANTHER" id="PTHR30404:SF0">
    <property type="entry name" value="N-ACETYLMURAMOYL-L-ALANINE AMIDASE AMIC"/>
    <property type="match status" value="1"/>
</dbReference>
<dbReference type="InterPro" id="IPR017293">
    <property type="entry name" value="N-acetylmuramoyl-L-ala_amidase"/>
</dbReference>
<gene>
    <name evidence="5" type="primary">amiC_2</name>
    <name evidence="5" type="ORF">Pmgp_02199</name>
</gene>
<sequence length="596" mass="62245">MHVRYQSSFGLPVILAFALFLGFLLAFPQLVFADTAVVASDSVNIRTGPGTTYDIIAQASSGDRLTIVSQSGDWYCVNRPSGQNGWIAGWLVNVEQAAQAAAPQSSGQVAVVSGSSVNIRSGPDTSYGIIAQANLGDRLPVLDKSGDWYKVSLSSGASGWVAGWLVAVGTPVATAPTPVNTTPAAGSGSADSGKTAVVTGSVVNVRNGPGTTNAVVGQVTQGQSLPVLEQSGDWVRVKLPVGSTGWVAGWLVSVQSAPVTTPQTPTTPETPAGQTGGGASSGSSGNTSSQSAQALSLKVNNSGNKTSAVIEANAPIVYDSFSLNNPYRLVLDLKGIAIGNLPLSTSVNSKTVLQVRTGSFQKNPDVTRVVFDLSGGAQYVASLSSDKKTLTVETYIPDISNSYTGKVIAIDPGHGGPDPGAVGSMGTKEKDITVDIAKRLAKILEARGAKVILTRTDEKTETDLYQRTDKANKAKADVFVSIHINANNDRSLGGTSTYIYSGAGDPKQTARIQESNRLANYVQKELLKTLGLRDVGVRSANFAVLRTSNMPAILAELAFISNLPEERYMNTDNFKNGAAEAIARGIGLYFSERRNA</sequence>
<feature type="compositionally biased region" description="Low complexity" evidence="3">
    <location>
        <begin position="281"/>
        <end position="294"/>
    </location>
</feature>
<dbReference type="EMBL" id="QFFZ01000023">
    <property type="protein sequence ID" value="TEB10619.1"/>
    <property type="molecule type" value="Genomic_DNA"/>
</dbReference>
<evidence type="ECO:0000259" key="4">
    <source>
        <dbReference type="PROSITE" id="PS51781"/>
    </source>
</evidence>
<dbReference type="SMART" id="SM00646">
    <property type="entry name" value="Ami_3"/>
    <property type="match status" value="1"/>
</dbReference>
<feature type="compositionally biased region" description="Low complexity" evidence="3">
    <location>
        <begin position="260"/>
        <end position="273"/>
    </location>
</feature>
<dbReference type="Gene3D" id="2.30.30.40">
    <property type="entry name" value="SH3 Domains"/>
    <property type="match status" value="3"/>
</dbReference>
<dbReference type="CDD" id="cd02696">
    <property type="entry name" value="MurNAc-LAA"/>
    <property type="match status" value="1"/>
</dbReference>
<dbReference type="Pfam" id="PF08239">
    <property type="entry name" value="SH3_3"/>
    <property type="match status" value="3"/>
</dbReference>
<dbReference type="EC" id="3.5.1.28" evidence="5"/>
<dbReference type="PROSITE" id="PS51781">
    <property type="entry name" value="SH3B"/>
    <property type="match status" value="3"/>
</dbReference>
<dbReference type="GO" id="GO:0030288">
    <property type="term" value="C:outer membrane-bounded periplasmic space"/>
    <property type="evidence" value="ECO:0007669"/>
    <property type="project" value="TreeGrafter"/>
</dbReference>
<proteinExistence type="predicted"/>
<dbReference type="InterPro" id="IPR050695">
    <property type="entry name" value="N-acetylmuramoyl_amidase_3"/>
</dbReference>
<protein>
    <submittedName>
        <fullName evidence="5">N-acetylmuramoyl-L-alanine amidase AmiC</fullName>
        <ecNumber evidence="5">3.5.1.28</ecNumber>
    </submittedName>
</protein>
<dbReference type="Pfam" id="PF11741">
    <property type="entry name" value="AMIN"/>
    <property type="match status" value="1"/>
</dbReference>
<reference evidence="5 6" key="1">
    <citation type="journal article" date="2018" name="Environ. Microbiol.">
        <title>Novel energy conservation strategies and behaviour of Pelotomaculum schinkii driving syntrophic propionate catabolism.</title>
        <authorList>
            <person name="Hidalgo-Ahumada C.A.P."/>
            <person name="Nobu M.K."/>
            <person name="Narihiro T."/>
            <person name="Tamaki H."/>
            <person name="Liu W.T."/>
            <person name="Kamagata Y."/>
            <person name="Stams A.J.M."/>
            <person name="Imachi H."/>
            <person name="Sousa D.Z."/>
        </authorList>
    </citation>
    <scope>NUCLEOTIDE SEQUENCE [LARGE SCALE GENOMIC DNA]</scope>
    <source>
        <strain evidence="5 6">MGP</strain>
    </source>
</reference>
<dbReference type="GO" id="GO:0071555">
    <property type="term" value="P:cell wall organization"/>
    <property type="evidence" value="ECO:0007669"/>
    <property type="project" value="UniProtKB-KW"/>
</dbReference>
<dbReference type="Proteomes" id="UP000297597">
    <property type="component" value="Unassembled WGS sequence"/>
</dbReference>
<feature type="region of interest" description="Disordered" evidence="3">
    <location>
        <begin position="258"/>
        <end position="295"/>
    </location>
</feature>
<dbReference type="InterPro" id="IPR003646">
    <property type="entry name" value="SH3-like_bac-type"/>
</dbReference>
<dbReference type="OrthoDB" id="9813450at2"/>
<dbReference type="Gene3D" id="3.40.630.40">
    <property type="entry name" value="Zn-dependent exopeptidases"/>
    <property type="match status" value="1"/>
</dbReference>
<name>A0A4Y7RPF5_9FIRM</name>
<evidence type="ECO:0000313" key="5">
    <source>
        <dbReference type="EMBL" id="TEB10619.1"/>
    </source>
</evidence>
<keyword evidence="6" id="KW-1185">Reference proteome</keyword>
<dbReference type="PANTHER" id="PTHR30404">
    <property type="entry name" value="N-ACETYLMURAMOYL-L-ALANINE AMIDASE"/>
    <property type="match status" value="1"/>
</dbReference>
<feature type="domain" description="SH3b" evidence="4">
    <location>
        <begin position="193"/>
        <end position="255"/>
    </location>
</feature>
<evidence type="ECO:0000256" key="2">
    <source>
        <dbReference type="ARBA" id="ARBA00023316"/>
    </source>
</evidence>
<evidence type="ECO:0000256" key="1">
    <source>
        <dbReference type="ARBA" id="ARBA00022801"/>
    </source>
</evidence>
<dbReference type="SMART" id="SM00287">
    <property type="entry name" value="SH3b"/>
    <property type="match status" value="3"/>
</dbReference>